<dbReference type="KEGG" id="uli:ETAA1_20650"/>
<dbReference type="RefSeq" id="WP_145237146.1">
    <property type="nucleotide sequence ID" value="NZ_CP036273.1"/>
</dbReference>
<dbReference type="InterPro" id="IPR016024">
    <property type="entry name" value="ARM-type_fold"/>
</dbReference>
<evidence type="ECO:0000313" key="3">
    <source>
        <dbReference type="Proteomes" id="UP000319576"/>
    </source>
</evidence>
<dbReference type="Proteomes" id="UP000319576">
    <property type="component" value="Chromosome"/>
</dbReference>
<organism evidence="2 3">
    <name type="scientific">Urbifossiella limnaea</name>
    <dbReference type="NCBI Taxonomy" id="2528023"/>
    <lineage>
        <taxon>Bacteria</taxon>
        <taxon>Pseudomonadati</taxon>
        <taxon>Planctomycetota</taxon>
        <taxon>Planctomycetia</taxon>
        <taxon>Gemmatales</taxon>
        <taxon>Gemmataceae</taxon>
        <taxon>Urbifossiella</taxon>
    </lineage>
</organism>
<dbReference type="PANTHER" id="PTHR12697">
    <property type="entry name" value="PBS LYASE HEAT-LIKE PROTEIN"/>
    <property type="match status" value="1"/>
</dbReference>
<sequence length="379" mass="39659" precursor="true">MRRAALLLVAFTITIAAAQDGDPEVDGKKASEWFSILRNDASPRKRAQAAAALGPLWLKHQHKDALPDLVRSMKVDTSAAVRAQCVRTFGSLPPDTAAVLAKEVSAAFAEEKEAAVRKELAVALSRFPDVAKKAVEPLSGVLKDPDPAAKVAAAEALARAGKDAKDSADDLLPLLDDKEKPVRQAAVFALGRVGPDNPSFVAAALAGRFGREPDVEVRREVVGSLKLLGDKSDAVVAMLAGATADADAETRTGAVRTLGSFGPPAKAAADPLLKSATANPDKALREDALRAFAAVLGPDGLKTRAADVVKVMEADPEFEVRLAAVEELGALGPLAKGDALITGALRARQSDPQVKVRQAAAAAVRRIEKKVEPKEPAKK</sequence>
<dbReference type="Gene3D" id="1.25.10.10">
    <property type="entry name" value="Leucine-rich Repeat Variant"/>
    <property type="match status" value="3"/>
</dbReference>
<dbReference type="SUPFAM" id="SSF48371">
    <property type="entry name" value="ARM repeat"/>
    <property type="match status" value="1"/>
</dbReference>
<dbReference type="OrthoDB" id="291116at2"/>
<evidence type="ECO:0000256" key="1">
    <source>
        <dbReference type="SAM" id="SignalP"/>
    </source>
</evidence>
<dbReference type="GO" id="GO:0016491">
    <property type="term" value="F:oxidoreductase activity"/>
    <property type="evidence" value="ECO:0007669"/>
    <property type="project" value="TreeGrafter"/>
</dbReference>
<evidence type="ECO:0000313" key="2">
    <source>
        <dbReference type="EMBL" id="QDU20122.1"/>
    </source>
</evidence>
<dbReference type="GO" id="GO:0016829">
    <property type="term" value="F:lyase activity"/>
    <property type="evidence" value="ECO:0007669"/>
    <property type="project" value="UniProtKB-KW"/>
</dbReference>
<dbReference type="InterPro" id="IPR004155">
    <property type="entry name" value="PBS_lyase_HEAT"/>
</dbReference>
<keyword evidence="3" id="KW-1185">Reference proteome</keyword>
<proteinExistence type="predicted"/>
<dbReference type="InterPro" id="IPR011989">
    <property type="entry name" value="ARM-like"/>
</dbReference>
<dbReference type="PANTHER" id="PTHR12697:SF38">
    <property type="entry name" value="PBS LYASE HEAT DOMAIN PROTEIN REPEAT-CONTAINING PROTEIN"/>
    <property type="match status" value="1"/>
</dbReference>
<accession>A0A517XRN4</accession>
<dbReference type="Pfam" id="PF13646">
    <property type="entry name" value="HEAT_2"/>
    <property type="match status" value="2"/>
</dbReference>
<keyword evidence="1" id="KW-0732">Signal</keyword>
<feature type="signal peptide" evidence="1">
    <location>
        <begin position="1"/>
        <end position="18"/>
    </location>
</feature>
<dbReference type="SMART" id="SM00567">
    <property type="entry name" value="EZ_HEAT"/>
    <property type="match status" value="7"/>
</dbReference>
<name>A0A517XRN4_9BACT</name>
<feature type="chain" id="PRO_5022239162" evidence="1">
    <location>
        <begin position="19"/>
        <end position="379"/>
    </location>
</feature>
<keyword evidence="2" id="KW-0456">Lyase</keyword>
<dbReference type="EMBL" id="CP036273">
    <property type="protein sequence ID" value="QDU20122.1"/>
    <property type="molecule type" value="Genomic_DNA"/>
</dbReference>
<dbReference type="AlphaFoldDB" id="A0A517XRN4"/>
<protein>
    <submittedName>
        <fullName evidence="2">Putative lyase</fullName>
    </submittedName>
</protein>
<reference evidence="2 3" key="1">
    <citation type="submission" date="2019-02" db="EMBL/GenBank/DDBJ databases">
        <title>Deep-cultivation of Planctomycetes and their phenomic and genomic characterization uncovers novel biology.</title>
        <authorList>
            <person name="Wiegand S."/>
            <person name="Jogler M."/>
            <person name="Boedeker C."/>
            <person name="Pinto D."/>
            <person name="Vollmers J."/>
            <person name="Rivas-Marin E."/>
            <person name="Kohn T."/>
            <person name="Peeters S.H."/>
            <person name="Heuer A."/>
            <person name="Rast P."/>
            <person name="Oberbeckmann S."/>
            <person name="Bunk B."/>
            <person name="Jeske O."/>
            <person name="Meyerdierks A."/>
            <person name="Storesund J.E."/>
            <person name="Kallscheuer N."/>
            <person name="Luecker S."/>
            <person name="Lage O.M."/>
            <person name="Pohl T."/>
            <person name="Merkel B.J."/>
            <person name="Hornburger P."/>
            <person name="Mueller R.-W."/>
            <person name="Bruemmer F."/>
            <person name="Labrenz M."/>
            <person name="Spormann A.M."/>
            <person name="Op den Camp H."/>
            <person name="Overmann J."/>
            <person name="Amann R."/>
            <person name="Jetten M.S.M."/>
            <person name="Mascher T."/>
            <person name="Medema M.H."/>
            <person name="Devos D.P."/>
            <person name="Kaster A.-K."/>
            <person name="Ovreas L."/>
            <person name="Rohde M."/>
            <person name="Galperin M.Y."/>
            <person name="Jogler C."/>
        </authorList>
    </citation>
    <scope>NUCLEOTIDE SEQUENCE [LARGE SCALE GENOMIC DNA]</scope>
    <source>
        <strain evidence="2 3">ETA_A1</strain>
    </source>
</reference>
<gene>
    <name evidence="2" type="ORF">ETAA1_20650</name>
</gene>